<name>A0A977KAT3_9CREN</name>
<keyword evidence="2" id="KW-1185">Reference proteome</keyword>
<evidence type="ECO:0000313" key="2">
    <source>
        <dbReference type="Proteomes" id="UP001063698"/>
    </source>
</evidence>
<dbReference type="AlphaFoldDB" id="A0A977KAT3"/>
<proteinExistence type="predicted"/>
<dbReference type="Pfam" id="PF04402">
    <property type="entry name" value="SIMPL"/>
    <property type="match status" value="1"/>
</dbReference>
<gene>
    <name evidence="1" type="ORF">IPA_02730</name>
</gene>
<evidence type="ECO:0000313" key="1">
    <source>
        <dbReference type="EMBL" id="UXD22225.1"/>
    </source>
</evidence>
<sequence>MKPEIASFSISCSAKASTPVISEEMARAKVNALTKVIGNATIYLTGFNSWYDERSSSYLSTYSLLIKVPIKKLGRALKLIGFSGCTIERVTFEPSRKSLEMAYEKALREAIRDALRKVKIIGEELNYTRIEIEEINLSYVQSPLSLTTTRLPSPPSLTLRVSVSLTATLTK</sequence>
<accession>A0A977KAT3</accession>
<reference evidence="1" key="1">
    <citation type="submission" date="2013-11" db="EMBL/GenBank/DDBJ databases">
        <title>Comparative genomics of Ignicoccus.</title>
        <authorList>
            <person name="Podar M."/>
        </authorList>
    </citation>
    <scope>NUCLEOTIDE SEQUENCE</scope>
    <source>
        <strain evidence="1">DSM 13166</strain>
    </source>
</reference>
<evidence type="ECO:0008006" key="3">
    <source>
        <dbReference type="Google" id="ProtNLM"/>
    </source>
</evidence>
<dbReference type="Proteomes" id="UP001063698">
    <property type="component" value="Chromosome"/>
</dbReference>
<dbReference type="EMBL" id="CP006868">
    <property type="protein sequence ID" value="UXD22225.1"/>
    <property type="molecule type" value="Genomic_DNA"/>
</dbReference>
<dbReference type="InterPro" id="IPR007497">
    <property type="entry name" value="SIMPL/DUF541"/>
</dbReference>
<dbReference type="KEGG" id="ipc:IPA_02730"/>
<organism evidence="1 2">
    <name type="scientific">Ignicoccus pacificus DSM 13166</name>
    <dbReference type="NCBI Taxonomy" id="940294"/>
    <lineage>
        <taxon>Archaea</taxon>
        <taxon>Thermoproteota</taxon>
        <taxon>Thermoprotei</taxon>
        <taxon>Desulfurococcales</taxon>
        <taxon>Desulfurococcaceae</taxon>
        <taxon>Ignicoccus</taxon>
    </lineage>
</organism>
<protein>
    <recommendedName>
        <fullName evidence="3">DUF541 domain-containing protein</fullName>
    </recommendedName>
</protein>